<dbReference type="InterPro" id="IPR030217">
    <property type="entry name" value="NXF_fam"/>
</dbReference>
<gene>
    <name evidence="11" type="primary">LOC105430759</name>
</gene>
<dbReference type="GO" id="GO:0003723">
    <property type="term" value="F:RNA binding"/>
    <property type="evidence" value="ECO:0007669"/>
    <property type="project" value="TreeGrafter"/>
</dbReference>
<evidence type="ECO:0000259" key="9">
    <source>
        <dbReference type="PROSITE" id="PS51281"/>
    </source>
</evidence>
<dbReference type="PANTHER" id="PTHR10662">
    <property type="entry name" value="NUCLEAR RNA EXPORT FACTOR"/>
    <property type="match status" value="1"/>
</dbReference>
<evidence type="ECO:0000256" key="2">
    <source>
        <dbReference type="ARBA" id="ARBA00009285"/>
    </source>
</evidence>
<evidence type="ECO:0000313" key="10">
    <source>
        <dbReference type="Proteomes" id="UP000504615"/>
    </source>
</evidence>
<comment type="similarity">
    <text evidence="2">Belongs to the NXF family.</text>
</comment>
<dbReference type="InterPro" id="IPR001611">
    <property type="entry name" value="Leu-rich_rpt"/>
</dbReference>
<keyword evidence="5" id="KW-0677">Repeat</keyword>
<dbReference type="InterPro" id="IPR018222">
    <property type="entry name" value="Nuclear_transport_factor_2_euk"/>
</dbReference>
<dbReference type="Gene3D" id="3.10.450.50">
    <property type="match status" value="1"/>
</dbReference>
<dbReference type="GO" id="GO:0005634">
    <property type="term" value="C:nucleus"/>
    <property type="evidence" value="ECO:0007669"/>
    <property type="project" value="UniProtKB-SubCell"/>
</dbReference>
<dbReference type="InterPro" id="IPR002075">
    <property type="entry name" value="NTF2_dom"/>
</dbReference>
<dbReference type="Pfam" id="PF24048">
    <property type="entry name" value="LRR_NXF1-5"/>
    <property type="match status" value="1"/>
</dbReference>
<evidence type="ECO:0000259" key="8">
    <source>
        <dbReference type="PROSITE" id="PS50177"/>
    </source>
</evidence>
<dbReference type="OrthoDB" id="25872at2759"/>
<feature type="domain" description="TAP-C" evidence="9">
    <location>
        <begin position="482"/>
        <end position="535"/>
    </location>
</feature>
<keyword evidence="3" id="KW-0813">Transport</keyword>
<accession>A0A6I9WJ32</accession>
<proteinExistence type="inferred from homology"/>
<dbReference type="Proteomes" id="UP000504615">
    <property type="component" value="Unplaced"/>
</dbReference>
<dbReference type="PROSITE" id="PS51281">
    <property type="entry name" value="TAP_C"/>
    <property type="match status" value="1"/>
</dbReference>
<keyword evidence="4" id="KW-0433">Leucine-rich repeat</keyword>
<evidence type="ECO:0000313" key="11">
    <source>
        <dbReference type="RefSeq" id="XP_011642755.1"/>
    </source>
</evidence>
<dbReference type="SUPFAM" id="SSF52058">
    <property type="entry name" value="L domain-like"/>
    <property type="match status" value="1"/>
</dbReference>
<dbReference type="PROSITE" id="PS50177">
    <property type="entry name" value="NTF2_DOMAIN"/>
    <property type="match status" value="1"/>
</dbReference>
<dbReference type="Gene3D" id="3.80.10.10">
    <property type="entry name" value="Ribonuclease Inhibitor"/>
    <property type="match status" value="1"/>
</dbReference>
<name>A0A6I9WJ32_9HYME</name>
<evidence type="ECO:0000256" key="3">
    <source>
        <dbReference type="ARBA" id="ARBA00022448"/>
    </source>
</evidence>
<dbReference type="InterPro" id="IPR005637">
    <property type="entry name" value="TAP_C_dom"/>
</dbReference>
<dbReference type="SUPFAM" id="SSF46934">
    <property type="entry name" value="UBA-like"/>
    <property type="match status" value="1"/>
</dbReference>
<feature type="domain" description="NTF2" evidence="8">
    <location>
        <begin position="306"/>
        <end position="453"/>
    </location>
</feature>
<dbReference type="InterPro" id="IPR032675">
    <property type="entry name" value="LRR_dom_sf"/>
</dbReference>
<dbReference type="Pfam" id="PF22602">
    <property type="entry name" value="NXF_NTF2"/>
    <property type="match status" value="1"/>
</dbReference>
<dbReference type="GeneID" id="105430759"/>
<evidence type="ECO:0000256" key="7">
    <source>
        <dbReference type="ARBA" id="ARBA00023242"/>
    </source>
</evidence>
<dbReference type="RefSeq" id="XP_011642755.1">
    <property type="nucleotide sequence ID" value="XM_011644453.1"/>
</dbReference>
<keyword evidence="10" id="KW-1185">Reference proteome</keyword>
<keyword evidence="7" id="KW-0539">Nucleus</keyword>
<dbReference type="KEGG" id="pbar:105430759"/>
<sequence>MASPTTSPGSQPPWEPYRITHLKPSFDSNEMTLACRKNLWHKFIIFDGALHRRNIVLRSVITACEPALLLPIMYSIENKNKSTFLAKCASNAIENLVKQGLCVTLPGGQEVRIDIILGFLSAQELRVNTNKIIAEALHARYEPVKKIFNLDDFENEKALGSIFCPISIPKIFDLVLRCSKTGIISSREAQQLRLPVRELSLRYNRLTAIILFDKFFSYHLTKLDLRHNQIQDVEYLRYFYEFKISELWLDGNPLCANYSNSQDYIQAVKNVFPHLQTLDGIVIGMENKFVPNIISNYLGNGTKIPLIRQFVKHFFTLYDQENRIIMNGLYDKNAFYSMTLGSMTSQLHKEIVKTFSTNRNLLKFVDYAKCHEFLFWGPEKIITALQRQPPTMHDFKTFHIDLLHEGDNHIAISVQGLFSYRILICPPMLFNRTFIIMRKEDNEYCIVNDQYYIDGTPAIVSNEVKFDPKPISKFIPTVLSVSEKEQLLRFLRELTTMNIRYCYKYLEEAEWNIRNAITTFIKNYSVNDISPEAFQ</sequence>
<evidence type="ECO:0000256" key="1">
    <source>
        <dbReference type="ARBA" id="ARBA00004123"/>
    </source>
</evidence>
<protein>
    <submittedName>
        <fullName evidence="11">Nuclear RNA export factor 2</fullName>
    </submittedName>
</protein>
<dbReference type="Pfam" id="PF03943">
    <property type="entry name" value="TAP_C"/>
    <property type="match status" value="1"/>
</dbReference>
<dbReference type="InterPro" id="IPR032710">
    <property type="entry name" value="NTF2-like_dom_sf"/>
</dbReference>
<dbReference type="InterPro" id="IPR009060">
    <property type="entry name" value="UBA-like_sf"/>
</dbReference>
<evidence type="ECO:0000256" key="4">
    <source>
        <dbReference type="ARBA" id="ARBA00022614"/>
    </source>
</evidence>
<dbReference type="SUPFAM" id="SSF54427">
    <property type="entry name" value="NTF2-like"/>
    <property type="match status" value="1"/>
</dbReference>
<dbReference type="AlphaFoldDB" id="A0A6I9WJ32"/>
<evidence type="ECO:0000256" key="5">
    <source>
        <dbReference type="ARBA" id="ARBA00022737"/>
    </source>
</evidence>
<dbReference type="Gene3D" id="1.10.8.10">
    <property type="entry name" value="DNA helicase RuvA subunit, C-terminal domain"/>
    <property type="match status" value="1"/>
</dbReference>
<keyword evidence="6" id="KW-0509">mRNA transport</keyword>
<evidence type="ECO:0000256" key="6">
    <source>
        <dbReference type="ARBA" id="ARBA00022816"/>
    </source>
</evidence>
<dbReference type="InterPro" id="IPR057125">
    <property type="entry name" value="NXF1/2/3/5-like_LRR"/>
</dbReference>
<dbReference type="GO" id="GO:0016973">
    <property type="term" value="P:poly(A)+ mRNA export from nucleus"/>
    <property type="evidence" value="ECO:0007669"/>
    <property type="project" value="TreeGrafter"/>
</dbReference>
<dbReference type="PANTHER" id="PTHR10662:SF22">
    <property type="entry name" value="NUCLEAR RNA EXPORT FACTOR 1"/>
    <property type="match status" value="1"/>
</dbReference>
<reference evidence="11" key="1">
    <citation type="submission" date="2025-08" db="UniProtKB">
        <authorList>
            <consortium name="RefSeq"/>
        </authorList>
    </citation>
    <scope>IDENTIFICATION</scope>
</reference>
<organism evidence="10 11">
    <name type="scientific">Pogonomyrmex barbatus</name>
    <name type="common">red harvester ant</name>
    <dbReference type="NCBI Taxonomy" id="144034"/>
    <lineage>
        <taxon>Eukaryota</taxon>
        <taxon>Metazoa</taxon>
        <taxon>Ecdysozoa</taxon>
        <taxon>Arthropoda</taxon>
        <taxon>Hexapoda</taxon>
        <taxon>Insecta</taxon>
        <taxon>Pterygota</taxon>
        <taxon>Neoptera</taxon>
        <taxon>Endopterygota</taxon>
        <taxon>Hymenoptera</taxon>
        <taxon>Apocrita</taxon>
        <taxon>Aculeata</taxon>
        <taxon>Formicoidea</taxon>
        <taxon>Formicidae</taxon>
        <taxon>Myrmicinae</taxon>
        <taxon>Pogonomyrmex</taxon>
    </lineage>
</organism>
<comment type="subcellular location">
    <subcellularLocation>
        <location evidence="1">Nucleus</location>
    </subcellularLocation>
</comment>
<dbReference type="SMART" id="SM00804">
    <property type="entry name" value="TAP_C"/>
    <property type="match status" value="1"/>
</dbReference>
<dbReference type="PROSITE" id="PS51450">
    <property type="entry name" value="LRR"/>
    <property type="match status" value="1"/>
</dbReference>